<name>A0A482JPQ3_MACDE</name>
<evidence type="ECO:0000256" key="3">
    <source>
        <dbReference type="SAM" id="MobiDB-lite"/>
    </source>
</evidence>
<dbReference type="AlphaFoldDB" id="A0A482JPQ3"/>
<organism evidence="4">
    <name type="scientific">Macrobdella decora</name>
    <name type="common">North American leech</name>
    <dbReference type="NCBI Taxonomy" id="6405"/>
    <lineage>
        <taxon>Eukaryota</taxon>
        <taxon>Metazoa</taxon>
        <taxon>Spiralia</taxon>
        <taxon>Lophotrochozoa</taxon>
        <taxon>Annelida</taxon>
        <taxon>Clitellata</taxon>
        <taxon>Hirudinea</taxon>
        <taxon>Hirudinida</taxon>
        <taxon>Hirudiniformes</taxon>
        <taxon>Hirudinidae</taxon>
        <taxon>Macrobdella</taxon>
    </lineage>
</organism>
<sequence>MVASGLCKASDQPVAQHAPRLPQCQGDDQEKCLCNKDECPPGQCRFPRGDADPYCE</sequence>
<protein>
    <submittedName>
        <fullName evidence="4">Decorsin variant 1</fullName>
    </submittedName>
</protein>
<dbReference type="GO" id="GO:0005576">
    <property type="term" value="C:extracellular region"/>
    <property type="evidence" value="ECO:0007669"/>
    <property type="project" value="UniProtKB-SubCell"/>
</dbReference>
<reference evidence="4" key="1">
    <citation type="submission" date="2018-07" db="EMBL/GenBank/DDBJ databases">
        <title>Hirudin and decorsins of the north american medicinal leech Macrobdella decora: gene structure reveals homology to hirudins and hirudin-like factors of eurasian medicinal leeches.</title>
        <authorList>
            <person name="Mueller C.H."/>
        </authorList>
    </citation>
    <scope>NUCLEOTIDE SEQUENCE</scope>
</reference>
<keyword evidence="2" id="KW-0964">Secreted</keyword>
<proteinExistence type="predicted"/>
<dbReference type="InterPro" id="IPR011061">
    <property type="entry name" value="Hirudin/antistatin"/>
</dbReference>
<dbReference type="EMBL" id="MH672570">
    <property type="protein sequence ID" value="QBP37041.1"/>
    <property type="molecule type" value="Genomic_DNA"/>
</dbReference>
<dbReference type="GO" id="GO:0004857">
    <property type="term" value="F:enzyme inhibitor activity"/>
    <property type="evidence" value="ECO:0007669"/>
    <property type="project" value="InterPro"/>
</dbReference>
<accession>A0A482JPQ3</accession>
<dbReference type="SUPFAM" id="SSF57262">
    <property type="entry name" value="Leech antihemostatic proteins"/>
    <property type="match status" value="1"/>
</dbReference>
<evidence type="ECO:0000313" key="4">
    <source>
        <dbReference type="EMBL" id="QBP37041.1"/>
    </source>
</evidence>
<comment type="subcellular location">
    <subcellularLocation>
        <location evidence="1">Secreted</location>
    </subcellularLocation>
</comment>
<feature type="region of interest" description="Disordered" evidence="3">
    <location>
        <begin position="1"/>
        <end position="21"/>
    </location>
</feature>
<evidence type="ECO:0000256" key="2">
    <source>
        <dbReference type="ARBA" id="ARBA00022525"/>
    </source>
</evidence>
<evidence type="ECO:0000256" key="1">
    <source>
        <dbReference type="ARBA" id="ARBA00004613"/>
    </source>
</evidence>